<proteinExistence type="predicted"/>
<dbReference type="InterPro" id="IPR021047">
    <property type="entry name" value="Mannosyltransferase_CMT1"/>
</dbReference>
<dbReference type="EMBL" id="QWIO01000022">
    <property type="protein sequence ID" value="RMZ13460.1"/>
    <property type="molecule type" value="Genomic_DNA"/>
</dbReference>
<dbReference type="PANTHER" id="PTHR34144:SF7">
    <property type="entry name" value="EXPORT PROTEIN (CAP59), PUTATIVE (AFU_ORTHOLOGUE AFUA_7G05020)-RELATED"/>
    <property type="match status" value="1"/>
</dbReference>
<evidence type="ECO:0000313" key="1">
    <source>
        <dbReference type="EMBL" id="RMZ13460.1"/>
    </source>
</evidence>
<dbReference type="PANTHER" id="PTHR34144">
    <property type="entry name" value="CHROMOSOME 8, WHOLE GENOME SHOTGUN SEQUENCE"/>
    <property type="match status" value="1"/>
</dbReference>
<organism evidence="1 2">
    <name type="scientific">Hortaea werneckii</name>
    <name type="common">Black yeast</name>
    <name type="synonym">Cladosporium werneckii</name>
    <dbReference type="NCBI Taxonomy" id="91943"/>
    <lineage>
        <taxon>Eukaryota</taxon>
        <taxon>Fungi</taxon>
        <taxon>Dikarya</taxon>
        <taxon>Ascomycota</taxon>
        <taxon>Pezizomycotina</taxon>
        <taxon>Dothideomycetes</taxon>
        <taxon>Dothideomycetidae</taxon>
        <taxon>Mycosphaerellales</taxon>
        <taxon>Teratosphaeriaceae</taxon>
        <taxon>Hortaea</taxon>
    </lineage>
</organism>
<dbReference type="AlphaFoldDB" id="A0A3M7HJ35"/>
<dbReference type="Proteomes" id="UP000269539">
    <property type="component" value="Unassembled WGS sequence"/>
</dbReference>
<accession>A0A3M7HJ35</accession>
<comment type="caution">
    <text evidence="1">The sequence shown here is derived from an EMBL/GenBank/DDBJ whole genome shotgun (WGS) entry which is preliminary data.</text>
</comment>
<gene>
    <name evidence="1" type="ORF">D0864_00441</name>
</gene>
<evidence type="ECO:0000313" key="2">
    <source>
        <dbReference type="Proteomes" id="UP000269539"/>
    </source>
</evidence>
<sequence>MRQFFESNWTPAVLDLAKELGTQQVYISIEESSSWDRSKDTLSDLGIELDRLGVILDPTTHLDEISRPSAERRWVSTPRNRIGLRRLPYLAHIRSLVMELREVGVMSDKVTFLNDLVFTTQDV</sequence>
<protein>
    <submittedName>
        <fullName evidence="1">Uncharacterized protein</fullName>
    </submittedName>
</protein>
<name>A0A3M7HJ35_HORWE</name>
<dbReference type="Pfam" id="PF11735">
    <property type="entry name" value="CAP59_mtransfer"/>
    <property type="match status" value="1"/>
</dbReference>
<reference evidence="1 2" key="1">
    <citation type="journal article" date="2018" name="BMC Genomics">
        <title>Genomic evidence for intraspecific hybridization in a clonal and extremely halotolerant yeast.</title>
        <authorList>
            <person name="Gostincar C."/>
            <person name="Stajich J.E."/>
            <person name="Zupancic J."/>
            <person name="Zalar P."/>
            <person name="Gunde-Cimerman N."/>
        </authorList>
    </citation>
    <scope>NUCLEOTIDE SEQUENCE [LARGE SCALE GENOMIC DNA]</scope>
    <source>
        <strain evidence="1 2">EXF-10513</strain>
    </source>
</reference>